<evidence type="ECO:0000256" key="7">
    <source>
        <dbReference type="ARBA" id="ARBA00023136"/>
    </source>
</evidence>
<feature type="transmembrane region" description="Helical" evidence="8">
    <location>
        <begin position="327"/>
        <end position="347"/>
    </location>
</feature>
<dbReference type="EMBL" id="FOCX01000023">
    <property type="protein sequence ID" value="SEO91932.1"/>
    <property type="molecule type" value="Genomic_DNA"/>
</dbReference>
<keyword evidence="7 8" id="KW-0472">Membrane</keyword>
<feature type="domain" description="Glycosyltransferase RgtA/B/C/D-like" evidence="9">
    <location>
        <begin position="144"/>
        <end position="255"/>
    </location>
</feature>
<feature type="transmembrane region" description="Helical" evidence="8">
    <location>
        <begin position="221"/>
        <end position="250"/>
    </location>
</feature>
<dbReference type="InterPro" id="IPR050297">
    <property type="entry name" value="LipidA_mod_glycosyltrf_83"/>
</dbReference>
<feature type="transmembrane region" description="Helical" evidence="8">
    <location>
        <begin position="25"/>
        <end position="42"/>
    </location>
</feature>
<feature type="transmembrane region" description="Helical" evidence="8">
    <location>
        <begin position="91"/>
        <end position="114"/>
    </location>
</feature>
<feature type="transmembrane region" description="Helical" evidence="8">
    <location>
        <begin position="415"/>
        <end position="434"/>
    </location>
</feature>
<keyword evidence="2" id="KW-1003">Cell membrane</keyword>
<dbReference type="Pfam" id="PF13231">
    <property type="entry name" value="PMT_2"/>
    <property type="match status" value="1"/>
</dbReference>
<gene>
    <name evidence="10" type="ORF">SAMN05216388_102322</name>
</gene>
<feature type="transmembrane region" description="Helical" evidence="8">
    <location>
        <begin position="359"/>
        <end position="377"/>
    </location>
</feature>
<feature type="transmembrane region" description="Helical" evidence="8">
    <location>
        <begin position="270"/>
        <end position="291"/>
    </location>
</feature>
<evidence type="ECO:0000256" key="5">
    <source>
        <dbReference type="ARBA" id="ARBA00022692"/>
    </source>
</evidence>
<sequence length="598" mass="66783">MASRIRALFRRVRTQVADDFRSDPYLPFIVLLAAVLCSFWFWHRIPNFATRDEKSRLLDAMVPMGRMIADPSIETLQRSVEWSRVPFGPTLYLFGLALLPVLLVSVLTGDLSAFTELGYPQPEFGYYPAWHGTPEWIWTWSLVFVRLFNVAFAVGAVYLTYRLGTVLRDRATGRLAALVLTLTFGFLTIAHEGGEDMPALFFLLLALYLLVRYVRTGDGTAFLAASATGGVAIAFKLTAAPIVFLVGLAYLLRGRHVEGEWFEALFRPRLVAGGALLGLLAILVGYPTFLVGSFDKFLYRVLEQPGARSTHTTGPTAQIWWWFLRGYFSALGLPLFFAALAGVVASLSAVRDQATSTDALALAGVALVVYLLLFSGWHDFRVHHLLPTFPLIALLLALSLIRLRERNPSVGTPVIALLLVTTGIYAGVGVGGYASMPRDQATEWLQDNADDDATMEIYRRDFHDAAVPHDMRINHLFGPEDEAEAASIVDCPEYIQLGYRDLLYLQNGTYYRNGRDQQAYFRDLLSGEYSYRIVAEFGPRPPNFVPDRPTPGSVTDLFHVGLVPQTDQYADEQELAENQYTVILQRDSACEYGRFPPF</sequence>
<evidence type="ECO:0000256" key="2">
    <source>
        <dbReference type="ARBA" id="ARBA00022475"/>
    </source>
</evidence>
<dbReference type="Proteomes" id="UP000198775">
    <property type="component" value="Unassembled WGS sequence"/>
</dbReference>
<dbReference type="GO" id="GO:0016763">
    <property type="term" value="F:pentosyltransferase activity"/>
    <property type="evidence" value="ECO:0007669"/>
    <property type="project" value="TreeGrafter"/>
</dbReference>
<evidence type="ECO:0000259" key="9">
    <source>
        <dbReference type="Pfam" id="PF13231"/>
    </source>
</evidence>
<dbReference type="RefSeq" id="WP_092663001.1">
    <property type="nucleotide sequence ID" value="NZ_FOCX01000023.1"/>
</dbReference>
<dbReference type="GO" id="GO:0008610">
    <property type="term" value="P:lipid biosynthetic process"/>
    <property type="evidence" value="ECO:0007669"/>
    <property type="project" value="UniProtKB-ARBA"/>
</dbReference>
<feature type="transmembrane region" description="Helical" evidence="8">
    <location>
        <begin position="137"/>
        <end position="161"/>
    </location>
</feature>
<reference evidence="11" key="1">
    <citation type="submission" date="2016-10" db="EMBL/GenBank/DDBJ databases">
        <authorList>
            <person name="Varghese N."/>
            <person name="Submissions S."/>
        </authorList>
    </citation>
    <scope>NUCLEOTIDE SEQUENCE [LARGE SCALE GENOMIC DNA]</scope>
    <source>
        <strain evidence="11">IBRC-M 10043</strain>
    </source>
</reference>
<name>A0A1H8TLU7_9EURY</name>
<evidence type="ECO:0000256" key="1">
    <source>
        <dbReference type="ARBA" id="ARBA00004651"/>
    </source>
</evidence>
<proteinExistence type="predicted"/>
<keyword evidence="6 8" id="KW-1133">Transmembrane helix</keyword>
<evidence type="ECO:0000256" key="3">
    <source>
        <dbReference type="ARBA" id="ARBA00022676"/>
    </source>
</evidence>
<dbReference type="InterPro" id="IPR038731">
    <property type="entry name" value="RgtA/B/C-like"/>
</dbReference>
<evidence type="ECO:0000256" key="4">
    <source>
        <dbReference type="ARBA" id="ARBA00022679"/>
    </source>
</evidence>
<keyword evidence="4 10" id="KW-0808">Transferase</keyword>
<dbReference type="PANTHER" id="PTHR33908">
    <property type="entry name" value="MANNOSYLTRANSFERASE YKCB-RELATED"/>
    <property type="match status" value="1"/>
</dbReference>
<protein>
    <submittedName>
        <fullName evidence="10">Dolichyl-phosphate-mannose-protein mannosyltransferase</fullName>
    </submittedName>
</protein>
<feature type="transmembrane region" description="Helical" evidence="8">
    <location>
        <begin position="197"/>
        <end position="214"/>
    </location>
</feature>
<dbReference type="GO" id="GO:0005886">
    <property type="term" value="C:plasma membrane"/>
    <property type="evidence" value="ECO:0007669"/>
    <property type="project" value="UniProtKB-SubCell"/>
</dbReference>
<accession>A0A1H8TLU7</accession>
<evidence type="ECO:0000256" key="6">
    <source>
        <dbReference type="ARBA" id="ARBA00022989"/>
    </source>
</evidence>
<evidence type="ECO:0000313" key="10">
    <source>
        <dbReference type="EMBL" id="SEO91932.1"/>
    </source>
</evidence>
<keyword evidence="11" id="KW-1185">Reference proteome</keyword>
<organism evidence="10 11">
    <name type="scientific">Halorientalis persicus</name>
    <dbReference type="NCBI Taxonomy" id="1367881"/>
    <lineage>
        <taxon>Archaea</taxon>
        <taxon>Methanobacteriati</taxon>
        <taxon>Methanobacteriota</taxon>
        <taxon>Stenosarchaea group</taxon>
        <taxon>Halobacteria</taxon>
        <taxon>Halobacteriales</taxon>
        <taxon>Haloarculaceae</taxon>
        <taxon>Halorientalis</taxon>
    </lineage>
</organism>
<keyword evidence="5 8" id="KW-0812">Transmembrane</keyword>
<comment type="subcellular location">
    <subcellularLocation>
        <location evidence="1">Cell membrane</location>
        <topology evidence="1">Multi-pass membrane protein</topology>
    </subcellularLocation>
</comment>
<keyword evidence="3 10" id="KW-0328">Glycosyltransferase</keyword>
<dbReference type="PANTHER" id="PTHR33908:SF11">
    <property type="entry name" value="MEMBRANE PROTEIN"/>
    <property type="match status" value="1"/>
</dbReference>
<dbReference type="AlphaFoldDB" id="A0A1H8TLU7"/>
<dbReference type="OrthoDB" id="239143at2157"/>
<evidence type="ECO:0000313" key="11">
    <source>
        <dbReference type="Proteomes" id="UP000198775"/>
    </source>
</evidence>
<evidence type="ECO:0000256" key="8">
    <source>
        <dbReference type="SAM" id="Phobius"/>
    </source>
</evidence>
<feature type="transmembrane region" description="Helical" evidence="8">
    <location>
        <begin position="173"/>
        <end position="191"/>
    </location>
</feature>
<feature type="transmembrane region" description="Helical" evidence="8">
    <location>
        <begin position="384"/>
        <end position="403"/>
    </location>
</feature>